<evidence type="ECO:0000313" key="14">
    <source>
        <dbReference type="EMBL" id="QII82343.1"/>
    </source>
</evidence>
<dbReference type="InterPro" id="IPR002528">
    <property type="entry name" value="MATE_fam"/>
</dbReference>
<evidence type="ECO:0000256" key="8">
    <source>
        <dbReference type="ARBA" id="ARBA00022692"/>
    </source>
</evidence>
<dbReference type="Proteomes" id="UP000501451">
    <property type="component" value="Chromosome"/>
</dbReference>
<evidence type="ECO:0000313" key="15">
    <source>
        <dbReference type="Proteomes" id="UP000501451"/>
    </source>
</evidence>
<dbReference type="RefSeq" id="WP_166162558.1">
    <property type="nucleotide sequence ID" value="NZ_CP049740.1"/>
</dbReference>
<gene>
    <name evidence="14" type="ORF">G7057_07785</name>
</gene>
<feature type="transmembrane region" description="Helical" evidence="13">
    <location>
        <begin position="133"/>
        <end position="151"/>
    </location>
</feature>
<evidence type="ECO:0000256" key="5">
    <source>
        <dbReference type="ARBA" id="ARBA00022448"/>
    </source>
</evidence>
<comment type="subcellular location">
    <subcellularLocation>
        <location evidence="2">Cell membrane</location>
        <topology evidence="2">Multi-pass membrane protein</topology>
    </subcellularLocation>
</comment>
<dbReference type="PANTHER" id="PTHR43298">
    <property type="entry name" value="MULTIDRUG RESISTANCE PROTEIN NORM-RELATED"/>
    <property type="match status" value="1"/>
</dbReference>
<dbReference type="PANTHER" id="PTHR43298:SF2">
    <property type="entry name" value="FMN_FAD EXPORTER YEEO-RELATED"/>
    <property type="match status" value="1"/>
</dbReference>
<evidence type="ECO:0000256" key="3">
    <source>
        <dbReference type="ARBA" id="ARBA00010199"/>
    </source>
</evidence>
<evidence type="ECO:0000256" key="12">
    <source>
        <dbReference type="ARBA" id="ARBA00031636"/>
    </source>
</evidence>
<keyword evidence="7" id="KW-1003">Cell membrane</keyword>
<keyword evidence="15" id="KW-1185">Reference proteome</keyword>
<dbReference type="NCBIfam" id="TIGR00797">
    <property type="entry name" value="matE"/>
    <property type="match status" value="1"/>
</dbReference>
<keyword evidence="8 13" id="KW-0812">Transmembrane</keyword>
<dbReference type="GO" id="GO:0015297">
    <property type="term" value="F:antiporter activity"/>
    <property type="evidence" value="ECO:0007669"/>
    <property type="project" value="UniProtKB-KW"/>
</dbReference>
<feature type="transmembrane region" description="Helical" evidence="13">
    <location>
        <begin position="419"/>
        <end position="435"/>
    </location>
</feature>
<keyword evidence="11 13" id="KW-0472">Membrane</keyword>
<evidence type="ECO:0000256" key="9">
    <source>
        <dbReference type="ARBA" id="ARBA00022989"/>
    </source>
</evidence>
<feature type="transmembrane region" description="Helical" evidence="13">
    <location>
        <begin position="394"/>
        <end position="413"/>
    </location>
</feature>
<feature type="transmembrane region" description="Helical" evidence="13">
    <location>
        <begin position="87"/>
        <end position="113"/>
    </location>
</feature>
<evidence type="ECO:0000256" key="10">
    <source>
        <dbReference type="ARBA" id="ARBA00023065"/>
    </source>
</evidence>
<protein>
    <recommendedName>
        <fullName evidence="4">Probable multidrug resistance protein NorM</fullName>
    </recommendedName>
    <alternativeName>
        <fullName evidence="12">Multidrug-efflux transporter</fullName>
    </alternativeName>
</protein>
<evidence type="ECO:0000256" key="11">
    <source>
        <dbReference type="ARBA" id="ARBA00023136"/>
    </source>
</evidence>
<keyword evidence="10" id="KW-0406">Ion transport</keyword>
<feature type="transmembrane region" description="Helical" evidence="13">
    <location>
        <begin position="12"/>
        <end position="33"/>
    </location>
</feature>
<comment type="similarity">
    <text evidence="3">Belongs to the multi antimicrobial extrusion (MATE) (TC 2.A.66.1) family.</text>
</comment>
<feature type="transmembrane region" description="Helical" evidence="13">
    <location>
        <begin position="163"/>
        <end position="185"/>
    </location>
</feature>
<evidence type="ECO:0000256" key="13">
    <source>
        <dbReference type="SAM" id="Phobius"/>
    </source>
</evidence>
<feature type="transmembrane region" description="Helical" evidence="13">
    <location>
        <begin position="191"/>
        <end position="211"/>
    </location>
</feature>
<dbReference type="AlphaFoldDB" id="A0A6G7KAQ2"/>
<feature type="transmembrane region" description="Helical" evidence="13">
    <location>
        <begin position="45"/>
        <end position="75"/>
    </location>
</feature>
<feature type="transmembrane region" description="Helical" evidence="13">
    <location>
        <begin position="232"/>
        <end position="257"/>
    </location>
</feature>
<dbReference type="GO" id="GO:0006811">
    <property type="term" value="P:monoatomic ion transport"/>
    <property type="evidence" value="ECO:0007669"/>
    <property type="project" value="UniProtKB-KW"/>
</dbReference>
<dbReference type="KEGG" id="jar:G7057_07785"/>
<organism evidence="14 15">
    <name type="scientific">Jeotgalibaca arthritidis</name>
    <dbReference type="NCBI Taxonomy" id="1868794"/>
    <lineage>
        <taxon>Bacteria</taxon>
        <taxon>Bacillati</taxon>
        <taxon>Bacillota</taxon>
        <taxon>Bacilli</taxon>
        <taxon>Lactobacillales</taxon>
        <taxon>Carnobacteriaceae</taxon>
        <taxon>Jeotgalibaca</taxon>
    </lineage>
</organism>
<comment type="function">
    <text evidence="1">Multidrug efflux pump.</text>
</comment>
<evidence type="ECO:0000256" key="6">
    <source>
        <dbReference type="ARBA" id="ARBA00022449"/>
    </source>
</evidence>
<evidence type="ECO:0000256" key="2">
    <source>
        <dbReference type="ARBA" id="ARBA00004651"/>
    </source>
</evidence>
<feature type="transmembrane region" description="Helical" evidence="13">
    <location>
        <begin position="356"/>
        <end position="373"/>
    </location>
</feature>
<keyword evidence="9 13" id="KW-1133">Transmembrane helix</keyword>
<dbReference type="InterPro" id="IPR048279">
    <property type="entry name" value="MdtK-like"/>
</dbReference>
<name>A0A6G7KAQ2_9LACT</name>
<reference evidence="14 15" key="1">
    <citation type="journal article" date="2017" name="Int. J. Syst. Evol. Microbiol.">
        <title>Jeotgalibaca porci sp. nov. and Jeotgalibaca arthritidis sp. nov., isolated from pigs, and emended description of the genus Jeotgalibaca.</title>
        <authorList>
            <person name="Zamora L."/>
            <person name="Perez-Sancho M."/>
            <person name="Dominguez L."/>
            <person name="Fernandez-Garayzabal J.F."/>
            <person name="Vela A.I."/>
        </authorList>
    </citation>
    <scope>NUCLEOTIDE SEQUENCE [LARGE SCALE GENOMIC DNA]</scope>
    <source>
        <strain evidence="14 15">CECT 9157</strain>
    </source>
</reference>
<sequence>MADMTTGNPLKLIIRFTIPLLLGNIVSQLYSLIDTVIVGRTLGLGALGAIGAVTGLVAFVQGFILGVASGLSLILAQRFGTRNDERIHSSFVASMWISLAFVAVLTAASMGVADFILKAINIPEAFYADGHRYFITVMLGLAVLMYYSVLVNALRSMGSTTQLLFFITLSQVLNIAFDFLFILVIPMGVMGVAIATILSQFISGLLCQLYLMKKVAVFRLNRHDFKLDKREIKLHLNISLPIGIQSSIISIGSIILQLKLNGLGTMAVEGHAIGAKIESMTTMPLVSFGVATATYAAQNYGAGQIERIWQGVKTSTIISLTYSLLVGGSLFFFGKHLAVALFNAENGDSLAYVDRYFKATALFYLVLSILFVFRYTLQGMGKSVAPTIAGFMEMIMRIVIPLSLTGLLGFQAIIFSHPMAWIGSTVALVYALWLVKRNDRSSKFKRFMAS</sequence>
<evidence type="ECO:0000256" key="7">
    <source>
        <dbReference type="ARBA" id="ARBA00022475"/>
    </source>
</evidence>
<evidence type="ECO:0000256" key="1">
    <source>
        <dbReference type="ARBA" id="ARBA00003408"/>
    </source>
</evidence>
<dbReference type="PIRSF" id="PIRSF006603">
    <property type="entry name" value="DinF"/>
    <property type="match status" value="1"/>
</dbReference>
<evidence type="ECO:0000256" key="4">
    <source>
        <dbReference type="ARBA" id="ARBA00020268"/>
    </source>
</evidence>
<dbReference type="InterPro" id="IPR050222">
    <property type="entry name" value="MATE_MdtK"/>
</dbReference>
<dbReference type="GO" id="GO:0042910">
    <property type="term" value="F:xenobiotic transmembrane transporter activity"/>
    <property type="evidence" value="ECO:0007669"/>
    <property type="project" value="InterPro"/>
</dbReference>
<feature type="transmembrane region" description="Helical" evidence="13">
    <location>
        <begin position="317"/>
        <end position="344"/>
    </location>
</feature>
<dbReference type="EMBL" id="CP049740">
    <property type="protein sequence ID" value="QII82343.1"/>
    <property type="molecule type" value="Genomic_DNA"/>
</dbReference>
<dbReference type="GO" id="GO:0005886">
    <property type="term" value="C:plasma membrane"/>
    <property type="evidence" value="ECO:0007669"/>
    <property type="project" value="UniProtKB-SubCell"/>
</dbReference>
<keyword evidence="5" id="KW-0813">Transport</keyword>
<keyword evidence="6" id="KW-0050">Antiport</keyword>
<dbReference type="Pfam" id="PF01554">
    <property type="entry name" value="MatE"/>
    <property type="match status" value="2"/>
</dbReference>
<accession>A0A6G7KAQ2</accession>
<proteinExistence type="inferred from homology"/>
<feature type="transmembrane region" description="Helical" evidence="13">
    <location>
        <begin position="277"/>
        <end position="297"/>
    </location>
</feature>